<feature type="transmembrane region" description="Helical" evidence="1">
    <location>
        <begin position="12"/>
        <end position="34"/>
    </location>
</feature>
<sequence>MLLVVSDATRVAAVVAAFLAYRAPVGFFGTFVLARSDRLLAAEEATLGFGYQHEHLYELGGGWQLLETRAIGDPQDFVAAGERFVAATGDGVLAAYVNAGDCIGVHGRTSEGWTTSFYLPVDEAPCSYRHRPQAAARTREAVGADLEQWARSAGLTPVPEQVRAIAAYDYRGSSGWGHELPFELLPALGLPEAAEPSPTFIDLEQPPWCAIVGSSGLARQALGRRIYRDSRKAADSGVFGPEQEWERAAIAIEADIWAARHRPNADTTTLRERAERLLDACRNDENAMVYRWRS</sequence>
<keyword evidence="1" id="KW-1133">Transmembrane helix</keyword>
<organism evidence="2 3">
    <name type="scientific">Dactylosporangium maewongense</name>
    <dbReference type="NCBI Taxonomy" id="634393"/>
    <lineage>
        <taxon>Bacteria</taxon>
        <taxon>Bacillati</taxon>
        <taxon>Actinomycetota</taxon>
        <taxon>Actinomycetes</taxon>
        <taxon>Micromonosporales</taxon>
        <taxon>Micromonosporaceae</taxon>
        <taxon>Dactylosporangium</taxon>
    </lineage>
</organism>
<gene>
    <name evidence="2" type="ORF">GCM10009827_062640</name>
</gene>
<keyword evidence="1" id="KW-0472">Membrane</keyword>
<evidence type="ECO:0000256" key="1">
    <source>
        <dbReference type="SAM" id="Phobius"/>
    </source>
</evidence>
<evidence type="ECO:0000313" key="3">
    <source>
        <dbReference type="Proteomes" id="UP001501470"/>
    </source>
</evidence>
<name>A0ABP4M2P3_9ACTN</name>
<keyword evidence="1" id="KW-0812">Transmembrane</keyword>
<dbReference type="Proteomes" id="UP001501470">
    <property type="component" value="Unassembled WGS sequence"/>
</dbReference>
<accession>A0ABP4M2P3</accession>
<evidence type="ECO:0000313" key="2">
    <source>
        <dbReference type="EMBL" id="GAA1535769.1"/>
    </source>
</evidence>
<reference evidence="3" key="1">
    <citation type="journal article" date="2019" name="Int. J. Syst. Evol. Microbiol.">
        <title>The Global Catalogue of Microorganisms (GCM) 10K type strain sequencing project: providing services to taxonomists for standard genome sequencing and annotation.</title>
        <authorList>
            <consortium name="The Broad Institute Genomics Platform"/>
            <consortium name="The Broad Institute Genome Sequencing Center for Infectious Disease"/>
            <person name="Wu L."/>
            <person name="Ma J."/>
        </authorList>
    </citation>
    <scope>NUCLEOTIDE SEQUENCE [LARGE SCALE GENOMIC DNA]</scope>
    <source>
        <strain evidence="3">JCM 15933</strain>
    </source>
</reference>
<dbReference type="EMBL" id="BAAAQD010000013">
    <property type="protein sequence ID" value="GAA1535769.1"/>
    <property type="molecule type" value="Genomic_DNA"/>
</dbReference>
<protein>
    <submittedName>
        <fullName evidence="2">Uncharacterized protein</fullName>
    </submittedName>
</protein>
<keyword evidence="3" id="KW-1185">Reference proteome</keyword>
<proteinExistence type="predicted"/>
<comment type="caution">
    <text evidence="2">The sequence shown here is derived from an EMBL/GenBank/DDBJ whole genome shotgun (WGS) entry which is preliminary data.</text>
</comment>